<dbReference type="GO" id="GO:0050660">
    <property type="term" value="F:flavin adenine dinucleotide binding"/>
    <property type="evidence" value="ECO:0007669"/>
    <property type="project" value="InterPro"/>
</dbReference>
<dbReference type="EMBL" id="JAEPQZ010000004">
    <property type="protein sequence ID" value="KAG2182164.1"/>
    <property type="molecule type" value="Genomic_DNA"/>
</dbReference>
<dbReference type="SUPFAM" id="SSF51905">
    <property type="entry name" value="FAD/NAD(P)-binding domain"/>
    <property type="match status" value="1"/>
</dbReference>
<dbReference type="Pfam" id="PF00732">
    <property type="entry name" value="GMC_oxred_N"/>
    <property type="match status" value="1"/>
</dbReference>
<name>A0A8H7PZ90_MORIS</name>
<dbReference type="OrthoDB" id="269227at2759"/>
<evidence type="ECO:0000256" key="4">
    <source>
        <dbReference type="ARBA" id="ARBA00022827"/>
    </source>
</evidence>
<dbReference type="InterPro" id="IPR036188">
    <property type="entry name" value="FAD/NAD-bd_sf"/>
</dbReference>
<dbReference type="AlphaFoldDB" id="A0A8H7PZ90"/>
<dbReference type="SUPFAM" id="SSF54373">
    <property type="entry name" value="FAD-linked reductases, C-terminal domain"/>
    <property type="match status" value="1"/>
</dbReference>
<dbReference type="Proteomes" id="UP000654370">
    <property type="component" value="Unassembled WGS sequence"/>
</dbReference>
<evidence type="ECO:0000313" key="8">
    <source>
        <dbReference type="Proteomes" id="UP000654370"/>
    </source>
</evidence>
<protein>
    <recommendedName>
        <fullName evidence="6">Glucose-methanol-choline oxidoreductase N-terminal domain-containing protein</fullName>
    </recommendedName>
</protein>
<keyword evidence="3" id="KW-0285">Flavoprotein</keyword>
<dbReference type="Pfam" id="PF05199">
    <property type="entry name" value="GMC_oxred_C"/>
    <property type="match status" value="1"/>
</dbReference>
<dbReference type="InterPro" id="IPR000172">
    <property type="entry name" value="GMC_OxRdtase_N"/>
</dbReference>
<keyword evidence="8" id="KW-1185">Reference proteome</keyword>
<evidence type="ECO:0000256" key="2">
    <source>
        <dbReference type="ARBA" id="ARBA00010790"/>
    </source>
</evidence>
<evidence type="ECO:0000259" key="6">
    <source>
        <dbReference type="PROSITE" id="PS00624"/>
    </source>
</evidence>
<sequence length="570" mass="62927">MPVARGDKINGRSFDYVIIGGGTAGCVLASRLSEDPANRVLLLEAGKSDGNMLHARIPLLYPQLHTDIRYDWGFETVKQKHAHDRQLIWPRGKMLGGCSNVNAMILQQCAPADYDSWGIEGWTFDEFLPYFKKAEKYHPVDGIYYHEELHGTDGPWLTTSVKEQTALAPAFLQACEEEGIPRVHDINGHTTCGSITFQTFSYQGRRSAVSAAYLSRPVLARSNLTIALGCHVTKICFSADGSHAEAVQYQTKLGGPTYIVKATREVELCAGAIQSPHILMLSGIGPASHLKEHNIPVIHNLDGVGENLADHNRVPILHETLPGYSLNTMQASLPATLYQLYRSVIHRSGPLTVPIIEAAAYFRIPNGPDNSSSETSPHFEVFEAPYLINQDPESLKGTHGTTLLIVLLSPFSLGTVRLSTSNPWDKALVDPKVLSDERDVELFLAALKKTRNIAKYPGFARMLKREIQPGSAEHTDEQLVDYIRKEVVTTYHPTGTCKMGSKDDPMTVVDSNLIVHGTTNLRVVDCSIFPRIPGGQICWPTIATAEKAADMIKKHKLTSWPRQHNRAAKL</sequence>
<feature type="binding site" evidence="5">
    <location>
        <position position="232"/>
    </location>
    <ligand>
        <name>FAD</name>
        <dbReference type="ChEBI" id="CHEBI:57692"/>
    </ligand>
</feature>
<dbReference type="GO" id="GO:0016614">
    <property type="term" value="F:oxidoreductase activity, acting on CH-OH group of donors"/>
    <property type="evidence" value="ECO:0007669"/>
    <property type="project" value="InterPro"/>
</dbReference>
<gene>
    <name evidence="7" type="ORF">INT43_007091</name>
</gene>
<dbReference type="PROSITE" id="PS00624">
    <property type="entry name" value="GMC_OXRED_2"/>
    <property type="match status" value="1"/>
</dbReference>
<dbReference type="PIRSF" id="PIRSF000137">
    <property type="entry name" value="Alcohol_oxidase"/>
    <property type="match status" value="1"/>
</dbReference>
<dbReference type="PANTHER" id="PTHR11552:SF147">
    <property type="entry name" value="CHOLINE DEHYDROGENASE, MITOCHONDRIAL"/>
    <property type="match status" value="1"/>
</dbReference>
<proteinExistence type="inferred from homology"/>
<accession>A0A8H7PZ90</accession>
<evidence type="ECO:0000256" key="5">
    <source>
        <dbReference type="PIRSR" id="PIRSR000137-2"/>
    </source>
</evidence>
<comment type="caution">
    <text evidence="7">The sequence shown here is derived from an EMBL/GenBank/DDBJ whole genome shotgun (WGS) entry which is preliminary data.</text>
</comment>
<dbReference type="Gene3D" id="3.30.560.10">
    <property type="entry name" value="Glucose Oxidase, domain 3"/>
    <property type="match status" value="1"/>
</dbReference>
<comment type="cofactor">
    <cofactor evidence="1 5">
        <name>FAD</name>
        <dbReference type="ChEBI" id="CHEBI:57692"/>
    </cofactor>
</comment>
<evidence type="ECO:0000256" key="3">
    <source>
        <dbReference type="ARBA" id="ARBA00022630"/>
    </source>
</evidence>
<comment type="similarity">
    <text evidence="2">Belongs to the GMC oxidoreductase family.</text>
</comment>
<dbReference type="PANTHER" id="PTHR11552">
    <property type="entry name" value="GLUCOSE-METHANOL-CHOLINE GMC OXIDOREDUCTASE"/>
    <property type="match status" value="1"/>
</dbReference>
<dbReference type="InterPro" id="IPR012132">
    <property type="entry name" value="GMC_OxRdtase"/>
</dbReference>
<dbReference type="PROSITE" id="PS51257">
    <property type="entry name" value="PROKAR_LIPOPROTEIN"/>
    <property type="match status" value="1"/>
</dbReference>
<dbReference type="Gene3D" id="3.50.50.60">
    <property type="entry name" value="FAD/NAD(P)-binding domain"/>
    <property type="match status" value="1"/>
</dbReference>
<keyword evidence="4 5" id="KW-0274">FAD</keyword>
<feature type="domain" description="Glucose-methanol-choline oxidoreductase N-terminal" evidence="6">
    <location>
        <begin position="271"/>
        <end position="285"/>
    </location>
</feature>
<reference evidence="7" key="1">
    <citation type="submission" date="2020-12" db="EMBL/GenBank/DDBJ databases">
        <title>Metabolic potential, ecology and presence of endohyphal bacteria is reflected in genomic diversity of Mucoromycotina.</title>
        <authorList>
            <person name="Muszewska A."/>
            <person name="Okrasinska A."/>
            <person name="Steczkiewicz K."/>
            <person name="Drgas O."/>
            <person name="Orlowska M."/>
            <person name="Perlinska-Lenart U."/>
            <person name="Aleksandrzak-Piekarczyk T."/>
            <person name="Szatraj K."/>
            <person name="Zielenkiewicz U."/>
            <person name="Pilsyk S."/>
            <person name="Malc E."/>
            <person name="Mieczkowski P."/>
            <person name="Kruszewska J.S."/>
            <person name="Biernat P."/>
            <person name="Pawlowska J."/>
        </authorList>
    </citation>
    <scope>NUCLEOTIDE SEQUENCE</scope>
    <source>
        <strain evidence="7">WA0000067209</strain>
    </source>
</reference>
<dbReference type="InterPro" id="IPR007867">
    <property type="entry name" value="GMC_OxRtase_C"/>
</dbReference>
<evidence type="ECO:0000313" key="7">
    <source>
        <dbReference type="EMBL" id="KAG2182164.1"/>
    </source>
</evidence>
<organism evidence="7 8">
    <name type="scientific">Mortierella isabellina</name>
    <name type="common">Filamentous fungus</name>
    <name type="synonym">Umbelopsis isabellina</name>
    <dbReference type="NCBI Taxonomy" id="91625"/>
    <lineage>
        <taxon>Eukaryota</taxon>
        <taxon>Fungi</taxon>
        <taxon>Fungi incertae sedis</taxon>
        <taxon>Mucoromycota</taxon>
        <taxon>Mucoromycotina</taxon>
        <taxon>Umbelopsidomycetes</taxon>
        <taxon>Umbelopsidales</taxon>
        <taxon>Umbelopsidaceae</taxon>
        <taxon>Umbelopsis</taxon>
    </lineage>
</organism>
<evidence type="ECO:0000256" key="1">
    <source>
        <dbReference type="ARBA" id="ARBA00001974"/>
    </source>
</evidence>